<feature type="compositionally biased region" description="Basic and acidic residues" evidence="1">
    <location>
        <begin position="602"/>
        <end position="611"/>
    </location>
</feature>
<feature type="region of interest" description="Disordered" evidence="1">
    <location>
        <begin position="424"/>
        <end position="619"/>
    </location>
</feature>
<dbReference type="EMBL" id="WHVB01000013">
    <property type="protein sequence ID" value="KAF8477823.1"/>
    <property type="molecule type" value="Genomic_DNA"/>
</dbReference>
<feature type="region of interest" description="Disordered" evidence="1">
    <location>
        <begin position="323"/>
        <end position="367"/>
    </location>
</feature>
<feature type="compositionally biased region" description="Low complexity" evidence="1">
    <location>
        <begin position="433"/>
        <end position="444"/>
    </location>
</feature>
<protein>
    <submittedName>
        <fullName evidence="3">Uncharacterized protein</fullName>
    </submittedName>
</protein>
<keyword evidence="2" id="KW-0472">Membrane</keyword>
<feature type="transmembrane region" description="Helical" evidence="2">
    <location>
        <begin position="53"/>
        <end position="75"/>
    </location>
</feature>
<feature type="transmembrane region" description="Helical" evidence="2">
    <location>
        <begin position="154"/>
        <end position="180"/>
    </location>
</feature>
<feature type="compositionally biased region" description="Gly residues" evidence="1">
    <location>
        <begin position="590"/>
        <end position="601"/>
    </location>
</feature>
<gene>
    <name evidence="3" type="ORF">DFH94DRAFT_694634</name>
</gene>
<name>A0A9P5MSV7_9AGAM</name>
<feature type="compositionally biased region" description="Low complexity" evidence="1">
    <location>
        <begin position="503"/>
        <end position="514"/>
    </location>
</feature>
<feature type="transmembrane region" description="Helical" evidence="2">
    <location>
        <begin position="20"/>
        <end position="41"/>
    </location>
</feature>
<reference evidence="3" key="1">
    <citation type="submission" date="2019-10" db="EMBL/GenBank/DDBJ databases">
        <authorList>
            <consortium name="DOE Joint Genome Institute"/>
            <person name="Kuo A."/>
            <person name="Miyauchi S."/>
            <person name="Kiss E."/>
            <person name="Drula E."/>
            <person name="Kohler A."/>
            <person name="Sanchez-Garcia M."/>
            <person name="Andreopoulos B."/>
            <person name="Barry K.W."/>
            <person name="Bonito G."/>
            <person name="Buee M."/>
            <person name="Carver A."/>
            <person name="Chen C."/>
            <person name="Cichocki N."/>
            <person name="Clum A."/>
            <person name="Culley D."/>
            <person name="Crous P.W."/>
            <person name="Fauchery L."/>
            <person name="Girlanda M."/>
            <person name="Hayes R."/>
            <person name="Keri Z."/>
            <person name="LaButti K."/>
            <person name="Lipzen A."/>
            <person name="Lombard V."/>
            <person name="Magnuson J."/>
            <person name="Maillard F."/>
            <person name="Morin E."/>
            <person name="Murat C."/>
            <person name="Nolan M."/>
            <person name="Ohm R."/>
            <person name="Pangilinan J."/>
            <person name="Pereira M."/>
            <person name="Perotto S."/>
            <person name="Peter M."/>
            <person name="Riley R."/>
            <person name="Sitrit Y."/>
            <person name="Stielow B."/>
            <person name="Szollosi G."/>
            <person name="Zifcakova L."/>
            <person name="Stursova M."/>
            <person name="Spatafora J.W."/>
            <person name="Tedersoo L."/>
            <person name="Vaario L.-M."/>
            <person name="Yamada A."/>
            <person name="Yan M."/>
            <person name="Wang P."/>
            <person name="Xu J."/>
            <person name="Bruns T."/>
            <person name="Baldrian P."/>
            <person name="Vilgalys R."/>
            <person name="Henrissat B."/>
            <person name="Grigoriev I.V."/>
            <person name="Hibbett D."/>
            <person name="Nagy L.G."/>
            <person name="Martin F.M."/>
        </authorList>
    </citation>
    <scope>NUCLEOTIDE SEQUENCE</scope>
    <source>
        <strain evidence="3">Prilba</strain>
    </source>
</reference>
<keyword evidence="4" id="KW-1185">Reference proteome</keyword>
<sequence>MIFSLGLALTGRDAGRIRFILVAESPIYFLLTLLSLVNRVAPALQTSLLAHKVLDILIGIASFIPILLFTFYLYLFKRRKFFPYLPKRFTLVANTFALLVIPVIVVINEIVSFLGIKYRQVPVPENQVVGNEVAVGPDMTSFQFGSEFLRSTSLALLAIYEAATFLVFFIRLASCVLAQYNIEDRAASEWEGILFRGLGWLVIGAKISAIETATGFATTSFGVILTRRVLRMIGRACIIIGVIKGPDRKEEFLILDTDKAKDFLKGTRKLRLSGVRANISSPQLVQSTMTRRLSMMVSLRQSRATFPFPLPRPNTPIANALEQTPVSSRRSSVVMPDQPTRVSPPAKSRPAPLTLERASSESHVSVVRSNGRAPTLVLRLSPMNMPSGDLLAAAMSAKWTDTATIDVGADPVLFSASELHSAPLPRFTGGPSGPLSGSPDSESPQSAWNREGSRTGPSRRSSLSPAVPPLPPDVSRTPTPQPVPREPFIWPPMQPEPEPVSVPVPTSVAAGSPPESGAIARQRSTRSRRTGSTSTVGDMSIDWIVPESSTTPGRFKGIGTAPIRMTQTPTSAAVVRSSVAIERQEESPREGGGLGGSGGGGSRRERARRDSGVLGVDDLARVRRSMQNMI</sequence>
<dbReference type="Proteomes" id="UP000759537">
    <property type="component" value="Unassembled WGS sequence"/>
</dbReference>
<reference evidence="3" key="2">
    <citation type="journal article" date="2020" name="Nat. Commun.">
        <title>Large-scale genome sequencing of mycorrhizal fungi provides insights into the early evolution of symbiotic traits.</title>
        <authorList>
            <person name="Miyauchi S."/>
            <person name="Kiss E."/>
            <person name="Kuo A."/>
            <person name="Drula E."/>
            <person name="Kohler A."/>
            <person name="Sanchez-Garcia M."/>
            <person name="Morin E."/>
            <person name="Andreopoulos B."/>
            <person name="Barry K.W."/>
            <person name="Bonito G."/>
            <person name="Buee M."/>
            <person name="Carver A."/>
            <person name="Chen C."/>
            <person name="Cichocki N."/>
            <person name="Clum A."/>
            <person name="Culley D."/>
            <person name="Crous P.W."/>
            <person name="Fauchery L."/>
            <person name="Girlanda M."/>
            <person name="Hayes R.D."/>
            <person name="Keri Z."/>
            <person name="LaButti K."/>
            <person name="Lipzen A."/>
            <person name="Lombard V."/>
            <person name="Magnuson J."/>
            <person name="Maillard F."/>
            <person name="Murat C."/>
            <person name="Nolan M."/>
            <person name="Ohm R.A."/>
            <person name="Pangilinan J."/>
            <person name="Pereira M.F."/>
            <person name="Perotto S."/>
            <person name="Peter M."/>
            <person name="Pfister S."/>
            <person name="Riley R."/>
            <person name="Sitrit Y."/>
            <person name="Stielow J.B."/>
            <person name="Szollosi G."/>
            <person name="Zifcakova L."/>
            <person name="Stursova M."/>
            <person name="Spatafora J.W."/>
            <person name="Tedersoo L."/>
            <person name="Vaario L.M."/>
            <person name="Yamada A."/>
            <person name="Yan M."/>
            <person name="Wang P."/>
            <person name="Xu J."/>
            <person name="Bruns T."/>
            <person name="Baldrian P."/>
            <person name="Vilgalys R."/>
            <person name="Dunand C."/>
            <person name="Henrissat B."/>
            <person name="Grigoriev I.V."/>
            <person name="Hibbett D."/>
            <person name="Nagy L.G."/>
            <person name="Martin F.M."/>
        </authorList>
    </citation>
    <scope>NUCLEOTIDE SEQUENCE</scope>
    <source>
        <strain evidence="3">Prilba</strain>
    </source>
</reference>
<keyword evidence="2" id="KW-1133">Transmembrane helix</keyword>
<dbReference type="OrthoDB" id="3219582at2759"/>
<organism evidence="3 4">
    <name type="scientific">Russula ochroleuca</name>
    <dbReference type="NCBI Taxonomy" id="152965"/>
    <lineage>
        <taxon>Eukaryota</taxon>
        <taxon>Fungi</taxon>
        <taxon>Dikarya</taxon>
        <taxon>Basidiomycota</taxon>
        <taxon>Agaricomycotina</taxon>
        <taxon>Agaricomycetes</taxon>
        <taxon>Russulales</taxon>
        <taxon>Russulaceae</taxon>
        <taxon>Russula</taxon>
    </lineage>
</organism>
<evidence type="ECO:0000313" key="4">
    <source>
        <dbReference type="Proteomes" id="UP000759537"/>
    </source>
</evidence>
<evidence type="ECO:0000313" key="3">
    <source>
        <dbReference type="EMBL" id="KAF8477823.1"/>
    </source>
</evidence>
<proteinExistence type="predicted"/>
<keyword evidence="2" id="KW-0812">Transmembrane</keyword>
<evidence type="ECO:0000256" key="2">
    <source>
        <dbReference type="SAM" id="Phobius"/>
    </source>
</evidence>
<accession>A0A9P5MSV7</accession>
<feature type="transmembrane region" description="Helical" evidence="2">
    <location>
        <begin position="95"/>
        <end position="116"/>
    </location>
</feature>
<comment type="caution">
    <text evidence="3">The sequence shown here is derived from an EMBL/GenBank/DDBJ whole genome shotgun (WGS) entry which is preliminary data.</text>
</comment>
<evidence type="ECO:0000256" key="1">
    <source>
        <dbReference type="SAM" id="MobiDB-lite"/>
    </source>
</evidence>
<feature type="compositionally biased region" description="Pro residues" evidence="1">
    <location>
        <begin position="479"/>
        <end position="502"/>
    </location>
</feature>
<feature type="transmembrane region" description="Helical" evidence="2">
    <location>
        <begin position="200"/>
        <end position="225"/>
    </location>
</feature>
<dbReference type="AlphaFoldDB" id="A0A9P5MSV7"/>